<keyword evidence="1 2" id="KW-0663">Pyridoxal phosphate</keyword>
<dbReference type="Proteomes" id="UP000318815">
    <property type="component" value="Unassembled WGS sequence"/>
</dbReference>
<feature type="domain" description="Alanine racemase N-terminal" evidence="5">
    <location>
        <begin position="9"/>
        <end position="224"/>
    </location>
</feature>
<dbReference type="FunFam" id="3.20.20.10:FF:000018">
    <property type="entry name" value="Pyridoxal phosphate homeostasis protein"/>
    <property type="match status" value="1"/>
</dbReference>
<evidence type="ECO:0000256" key="4">
    <source>
        <dbReference type="RuleBase" id="RU004514"/>
    </source>
</evidence>
<dbReference type="PIRSF" id="PIRSF004848">
    <property type="entry name" value="YBL036c_PLPDEIII"/>
    <property type="match status" value="1"/>
</dbReference>
<dbReference type="InterPro" id="IPR029066">
    <property type="entry name" value="PLP-binding_barrel"/>
</dbReference>
<dbReference type="PANTHER" id="PTHR10146:SF14">
    <property type="entry name" value="PYRIDOXAL PHOSPHATE HOMEOSTASIS PROTEIN"/>
    <property type="match status" value="1"/>
</dbReference>
<comment type="cofactor">
    <cofactor evidence="3">
        <name>pyridoxal 5'-phosphate</name>
        <dbReference type="ChEBI" id="CHEBI:597326"/>
    </cofactor>
</comment>
<evidence type="ECO:0000313" key="6">
    <source>
        <dbReference type="EMBL" id="TWW00049.1"/>
    </source>
</evidence>
<keyword evidence="7" id="KW-1185">Reference proteome</keyword>
<comment type="caution">
    <text evidence="6">The sequence shown here is derived from an EMBL/GenBank/DDBJ whole genome shotgun (WGS) entry which is preliminary data.</text>
</comment>
<dbReference type="AlphaFoldDB" id="A0A5C6LWK7"/>
<gene>
    <name evidence="6" type="ORF">FEF09_13725</name>
</gene>
<dbReference type="EMBL" id="VOHS01000011">
    <property type="protein sequence ID" value="TWW00049.1"/>
    <property type="molecule type" value="Genomic_DNA"/>
</dbReference>
<dbReference type="CDD" id="cd00635">
    <property type="entry name" value="PLPDE_III_YBL036c_like"/>
    <property type="match status" value="1"/>
</dbReference>
<dbReference type="GO" id="GO:0030170">
    <property type="term" value="F:pyridoxal phosphate binding"/>
    <property type="evidence" value="ECO:0007669"/>
    <property type="project" value="UniProtKB-UniRule"/>
</dbReference>
<evidence type="ECO:0000256" key="2">
    <source>
        <dbReference type="HAMAP-Rule" id="MF_02087"/>
    </source>
</evidence>
<dbReference type="PANTHER" id="PTHR10146">
    <property type="entry name" value="PROLINE SYNTHETASE CO-TRANSCRIBED BACTERIAL HOMOLOG PROTEIN"/>
    <property type="match status" value="1"/>
</dbReference>
<comment type="function">
    <text evidence="2">Pyridoxal 5'-phosphate (PLP)-binding protein, which is involved in PLP homeostasis.</text>
</comment>
<evidence type="ECO:0000259" key="5">
    <source>
        <dbReference type="Pfam" id="PF01168"/>
    </source>
</evidence>
<dbReference type="Pfam" id="PF01168">
    <property type="entry name" value="Ala_racemase_N"/>
    <property type="match status" value="1"/>
</dbReference>
<dbReference type="OrthoDB" id="9804072at2"/>
<protein>
    <recommendedName>
        <fullName evidence="2">Pyridoxal phosphate homeostasis protein</fullName>
        <shortName evidence="2">PLP homeostasis protein</shortName>
    </recommendedName>
</protein>
<dbReference type="HAMAP" id="MF_02087">
    <property type="entry name" value="PLP_homeostasis"/>
    <property type="match status" value="1"/>
</dbReference>
<dbReference type="SUPFAM" id="SSF51419">
    <property type="entry name" value="PLP-binding barrel"/>
    <property type="match status" value="1"/>
</dbReference>
<organism evidence="6 7">
    <name type="scientific">Chitinophaga pinensis</name>
    <dbReference type="NCBI Taxonomy" id="79329"/>
    <lineage>
        <taxon>Bacteria</taxon>
        <taxon>Pseudomonadati</taxon>
        <taxon>Bacteroidota</taxon>
        <taxon>Chitinophagia</taxon>
        <taxon>Chitinophagales</taxon>
        <taxon>Chitinophagaceae</taxon>
        <taxon>Chitinophaga</taxon>
    </lineage>
</organism>
<dbReference type="Gene3D" id="3.20.20.10">
    <property type="entry name" value="Alanine racemase"/>
    <property type="match status" value="1"/>
</dbReference>
<reference evidence="6 7" key="1">
    <citation type="submission" date="2019-08" db="EMBL/GenBank/DDBJ databases">
        <title>Whole genome sequencing of chitin degrading bacteria Chitinophaga pinensis YS16.</title>
        <authorList>
            <person name="Singh R.P."/>
            <person name="Manchanda G."/>
            <person name="Maurya I.K."/>
            <person name="Joshi N.K."/>
            <person name="Srivastava A.K."/>
        </authorList>
    </citation>
    <scope>NUCLEOTIDE SEQUENCE [LARGE SCALE GENOMIC DNA]</scope>
    <source>
        <strain evidence="6 7">YS-16</strain>
    </source>
</reference>
<proteinExistence type="inferred from homology"/>
<dbReference type="InterPro" id="IPR011078">
    <property type="entry name" value="PyrdxlP_homeostasis"/>
</dbReference>
<comment type="similarity">
    <text evidence="2 4">Belongs to the pyridoxal phosphate-binding protein YggS/PROSC family.</text>
</comment>
<dbReference type="PROSITE" id="PS01211">
    <property type="entry name" value="UPF0001"/>
    <property type="match status" value="1"/>
</dbReference>
<evidence type="ECO:0000256" key="3">
    <source>
        <dbReference type="PIRSR" id="PIRSR004848-1"/>
    </source>
</evidence>
<evidence type="ECO:0000313" key="7">
    <source>
        <dbReference type="Proteomes" id="UP000318815"/>
    </source>
</evidence>
<sequence length="225" mass="25684">MSVNLPAFQKINEQLKPYNAKLVAVSKIKPASDIQALYDAGQRIFGENYVQELQEKQPLLPADIEWHFIGHLQSNKVKYIAPFVSMVHAVDSLKLLEEISKQAAKHNRTIRCLLQVHIATEETKFGLDEKELLELLEAYKQQEIRFANIQIAGLMGMATNTDDMQQVRNEFRHLHELQQNMKQRFFPDTDALTELSVGMSGDYTIALEEGSTMVRIGSMLFGARY</sequence>
<evidence type="ECO:0000256" key="1">
    <source>
        <dbReference type="ARBA" id="ARBA00022898"/>
    </source>
</evidence>
<name>A0A5C6LWK7_9BACT</name>
<dbReference type="InterPro" id="IPR001608">
    <property type="entry name" value="Ala_racemase_N"/>
</dbReference>
<dbReference type="RefSeq" id="WP_146305645.1">
    <property type="nucleotide sequence ID" value="NZ_VOHS01000011.1"/>
</dbReference>
<dbReference type="NCBIfam" id="TIGR00044">
    <property type="entry name" value="YggS family pyridoxal phosphate-dependent enzyme"/>
    <property type="match status" value="1"/>
</dbReference>
<accession>A0A5C6LWK7</accession>
<feature type="modified residue" description="N6-(pyridoxal phosphate)lysine" evidence="2 3">
    <location>
        <position position="27"/>
    </location>
</feature>